<reference evidence="4" key="1">
    <citation type="journal article" date="2023" name="Plants (Basel)">
        <title>Genomic Analysis of Leptolyngbya boryana CZ1 Reveals Efficient Carbon Fixation Modules.</title>
        <authorList>
            <person name="Bai X."/>
            <person name="Wang H."/>
            <person name="Cheng W."/>
            <person name="Wang J."/>
            <person name="Ma M."/>
            <person name="Hu H."/>
            <person name="Song Z."/>
            <person name="Ma H."/>
            <person name="Fan Y."/>
            <person name="Du C."/>
            <person name="Xu J."/>
        </authorList>
    </citation>
    <scope>NUCLEOTIDE SEQUENCE</scope>
    <source>
        <strain evidence="4">CZ1</strain>
    </source>
</reference>
<evidence type="ECO:0000259" key="1">
    <source>
        <dbReference type="Pfam" id="PF05598"/>
    </source>
</evidence>
<gene>
    <name evidence="3" type="ORF">Q2T42_05495</name>
    <name evidence="4" type="ORF">Q2T42_09160</name>
</gene>
<dbReference type="Pfam" id="PF13751">
    <property type="entry name" value="DDE_Tnp_1_6"/>
    <property type="match status" value="1"/>
</dbReference>
<feature type="domain" description="Transposase DDE" evidence="2">
    <location>
        <begin position="402"/>
        <end position="527"/>
    </location>
</feature>
<dbReference type="RefSeq" id="WP_316428032.1">
    <property type="nucleotide sequence ID" value="NZ_CP130144.1"/>
</dbReference>
<evidence type="ECO:0000313" key="4">
    <source>
        <dbReference type="EMBL" id="WNZ48000.1"/>
    </source>
</evidence>
<reference evidence="4" key="2">
    <citation type="submission" date="2023-07" db="EMBL/GenBank/DDBJ databases">
        <authorList>
            <person name="Bai X.-H."/>
            <person name="Wang H.-H."/>
            <person name="Wang J."/>
            <person name="Ma M.-Y."/>
            <person name="Hu H.-H."/>
            <person name="Song Z.-L."/>
            <person name="Ma H.-G."/>
            <person name="Fan Y."/>
            <person name="Du C.-Y."/>
            <person name="Xu J.-C."/>
        </authorList>
    </citation>
    <scope>NUCLEOTIDE SEQUENCE</scope>
    <source>
        <strain evidence="4">CZ1</strain>
    </source>
</reference>
<dbReference type="InterPro" id="IPR047629">
    <property type="entry name" value="IS1182_transpos"/>
</dbReference>
<evidence type="ECO:0000313" key="3">
    <source>
        <dbReference type="EMBL" id="WNZ47289.1"/>
    </source>
</evidence>
<sequence length="551" mass="63099">MTLHSQSVPPVPEQTAQVARAAFPKGNLYLRLRDELGSLYEDEMFAKLYPSRGQSTFSPWRLALITVMQFLDNLSDRQAADAVRARIDWKYALSLDLSNSGFDYSVLSEFRTRLVAGELEAELLNRLIQQCQAQGLIKSESKQRTDSTYVLAAIRELNRYERVGEVLRHALNDLAIVAPEWVMQVASPDWYDRYSTRIEYTRMPSKQSELQAWLLQVGKDGHHLLTQIYADEAPEWLRHLPAVECLRQMWVQQYYLEGTQVRVRTKDEIPPCHTMLESPYDVEARHRTKRNTHWTGYCVHLTETCDDDFPNLITNVATTPATVMDVDVTFRIHESLATRNLSPSEHYFDTAYNSSEHLVHTPILYGTSIIAPVLPDVTWQSREQTGYALSNFTIDWQNQQVTCPQGQVTAQWSEMVDRSGHDTVKVNFSRQQCQDCPVRACCTKTKSGHGRSLNFLPQAQHEALQAARQTQTTSEFQKQYARRAGIEGTISQGTRAFDLRRSRYVGLAKTHLQEIATATAMNLVRIWHWWNGVPKEQTRTSRFAALNPAIS</sequence>
<dbReference type="EMBL" id="CP130144">
    <property type="protein sequence ID" value="WNZ47289.1"/>
    <property type="molecule type" value="Genomic_DNA"/>
</dbReference>
<accession>A0AA96WYG8</accession>
<feature type="domain" description="Transposase InsH N-terminal" evidence="1">
    <location>
        <begin position="21"/>
        <end position="113"/>
    </location>
</feature>
<dbReference type="PANTHER" id="PTHR35604">
    <property type="entry name" value="TRANSPOSASE INSH FOR INSERTION SEQUENCE ELEMENT IS5A-RELATED"/>
    <property type="match status" value="1"/>
</dbReference>
<evidence type="ECO:0000259" key="2">
    <source>
        <dbReference type="Pfam" id="PF13751"/>
    </source>
</evidence>
<dbReference type="InterPro" id="IPR025668">
    <property type="entry name" value="Tnp_DDE_dom"/>
</dbReference>
<name>A0AA96WYG8_LEPBY</name>
<dbReference type="EMBL" id="CP130144">
    <property type="protein sequence ID" value="WNZ48000.1"/>
    <property type="molecule type" value="Genomic_DNA"/>
</dbReference>
<dbReference type="PANTHER" id="PTHR35604:SF2">
    <property type="entry name" value="TRANSPOSASE INSH FOR INSERTION SEQUENCE ELEMENT IS5A-RELATED"/>
    <property type="match status" value="1"/>
</dbReference>
<organism evidence="4">
    <name type="scientific">Leptolyngbya boryana CZ1</name>
    <dbReference type="NCBI Taxonomy" id="3060204"/>
    <lineage>
        <taxon>Bacteria</taxon>
        <taxon>Bacillati</taxon>
        <taxon>Cyanobacteriota</taxon>
        <taxon>Cyanophyceae</taxon>
        <taxon>Leptolyngbyales</taxon>
        <taxon>Leptolyngbyaceae</taxon>
        <taxon>Leptolyngbya group</taxon>
        <taxon>Leptolyngbya</taxon>
    </lineage>
</organism>
<protein>
    <submittedName>
        <fullName evidence="4">IS1182 family transposase</fullName>
    </submittedName>
</protein>
<dbReference type="NCBIfam" id="NF033551">
    <property type="entry name" value="transpos_IS1182"/>
    <property type="match status" value="1"/>
</dbReference>
<dbReference type="Pfam" id="PF05598">
    <property type="entry name" value="DUF772"/>
    <property type="match status" value="1"/>
</dbReference>
<dbReference type="AlphaFoldDB" id="A0AA96WYG8"/>
<dbReference type="InterPro" id="IPR008490">
    <property type="entry name" value="Transposase_InsH_N"/>
</dbReference>
<proteinExistence type="predicted"/>